<evidence type="ECO:0000313" key="2">
    <source>
        <dbReference type="Proteomes" id="UP001224890"/>
    </source>
</evidence>
<reference evidence="1" key="1">
    <citation type="submission" date="2021-06" db="EMBL/GenBank/DDBJ databases">
        <title>Comparative genomics, transcriptomics and evolutionary studies reveal genomic signatures of adaptation to plant cell wall in hemibiotrophic fungi.</title>
        <authorList>
            <consortium name="DOE Joint Genome Institute"/>
            <person name="Baroncelli R."/>
            <person name="Diaz J.F."/>
            <person name="Benocci T."/>
            <person name="Peng M."/>
            <person name="Battaglia E."/>
            <person name="Haridas S."/>
            <person name="Andreopoulos W."/>
            <person name="Labutti K."/>
            <person name="Pangilinan J."/>
            <person name="Floch G.L."/>
            <person name="Makela M.R."/>
            <person name="Henrissat B."/>
            <person name="Grigoriev I.V."/>
            <person name="Crouch J.A."/>
            <person name="De Vries R.P."/>
            <person name="Sukno S.A."/>
            <person name="Thon M.R."/>
        </authorList>
    </citation>
    <scope>NUCLEOTIDE SEQUENCE</scope>
    <source>
        <strain evidence="1">CBS 193.32</strain>
    </source>
</reference>
<evidence type="ECO:0000313" key="1">
    <source>
        <dbReference type="EMBL" id="KAK1689178.1"/>
    </source>
</evidence>
<sequence length="148" mass="16234">MQLKHLNSMFKMTVAPCTTIGILLWEVLEHQVQASCVHLNKFQTLSSTLTIAMSVFPWHDRIAKDPSLQDKSAGETHLGLITRPLAQPFVSTFASAATFPTSTSKAARSHTVASRTIISASHDSQNTVNRLNERTSAAARSVVVYNVR</sequence>
<dbReference type="RefSeq" id="XP_060432873.1">
    <property type="nucleotide sequence ID" value="XM_060574266.1"/>
</dbReference>
<dbReference type="AlphaFoldDB" id="A0AAJ0ARS1"/>
<comment type="caution">
    <text evidence="1">The sequence shown here is derived from an EMBL/GenBank/DDBJ whole genome shotgun (WGS) entry which is preliminary data.</text>
</comment>
<proteinExistence type="predicted"/>
<name>A0AAJ0ARS1_9PEZI</name>
<protein>
    <submittedName>
        <fullName evidence="1">Uncharacterized protein</fullName>
    </submittedName>
</protein>
<dbReference type="Proteomes" id="UP001224890">
    <property type="component" value="Unassembled WGS sequence"/>
</dbReference>
<dbReference type="GeneID" id="85458792"/>
<accession>A0AAJ0ARS1</accession>
<dbReference type="EMBL" id="JAHMHR010000009">
    <property type="protein sequence ID" value="KAK1689178.1"/>
    <property type="molecule type" value="Genomic_DNA"/>
</dbReference>
<keyword evidence="2" id="KW-1185">Reference proteome</keyword>
<gene>
    <name evidence="1" type="ORF">BDP55DRAFT_654487</name>
</gene>
<organism evidence="1 2">
    <name type="scientific">Colletotrichum godetiae</name>
    <dbReference type="NCBI Taxonomy" id="1209918"/>
    <lineage>
        <taxon>Eukaryota</taxon>
        <taxon>Fungi</taxon>
        <taxon>Dikarya</taxon>
        <taxon>Ascomycota</taxon>
        <taxon>Pezizomycotina</taxon>
        <taxon>Sordariomycetes</taxon>
        <taxon>Hypocreomycetidae</taxon>
        <taxon>Glomerellales</taxon>
        <taxon>Glomerellaceae</taxon>
        <taxon>Colletotrichum</taxon>
        <taxon>Colletotrichum acutatum species complex</taxon>
    </lineage>
</organism>